<gene>
    <name evidence="2" type="ORF">PCOL08062_LOCUS1272</name>
</gene>
<protein>
    <submittedName>
        <fullName evidence="2">Uncharacterized protein</fullName>
    </submittedName>
</protein>
<dbReference type="EMBL" id="HBDZ01001599">
    <property type="protein sequence ID" value="CAD8229984.1"/>
    <property type="molecule type" value="Transcribed_RNA"/>
</dbReference>
<evidence type="ECO:0000256" key="1">
    <source>
        <dbReference type="SAM" id="Phobius"/>
    </source>
</evidence>
<organism evidence="2">
    <name type="scientific">Prasinoderma coloniale</name>
    <dbReference type="NCBI Taxonomy" id="156133"/>
    <lineage>
        <taxon>Eukaryota</taxon>
        <taxon>Viridiplantae</taxon>
        <taxon>Prasinodermophyta</taxon>
        <taxon>Prasinodermophyceae</taxon>
        <taxon>Prasinodermales</taxon>
        <taxon>Prasinodermaceae</taxon>
        <taxon>Prasinoderma</taxon>
    </lineage>
</organism>
<reference evidence="2" key="1">
    <citation type="submission" date="2021-01" db="EMBL/GenBank/DDBJ databases">
        <authorList>
            <person name="Corre E."/>
            <person name="Pelletier E."/>
            <person name="Niang G."/>
            <person name="Scheremetjew M."/>
            <person name="Finn R."/>
            <person name="Kale V."/>
            <person name="Holt S."/>
            <person name="Cochrane G."/>
            <person name="Meng A."/>
            <person name="Brown T."/>
            <person name="Cohen L."/>
        </authorList>
    </citation>
    <scope>NUCLEOTIDE SEQUENCE</scope>
    <source>
        <strain evidence="2">CCMP1413</strain>
    </source>
</reference>
<feature type="transmembrane region" description="Helical" evidence="1">
    <location>
        <begin position="64"/>
        <end position="84"/>
    </location>
</feature>
<dbReference type="AlphaFoldDB" id="A0A7R9TAD8"/>
<feature type="transmembrane region" description="Helical" evidence="1">
    <location>
        <begin position="225"/>
        <end position="254"/>
    </location>
</feature>
<evidence type="ECO:0000313" key="2">
    <source>
        <dbReference type="EMBL" id="CAD8229984.1"/>
    </source>
</evidence>
<proteinExistence type="predicted"/>
<accession>A0A7R9TAD8</accession>
<keyword evidence="1" id="KW-1133">Transmembrane helix</keyword>
<name>A0A7R9TAD8_9VIRI</name>
<feature type="transmembrane region" description="Helical" evidence="1">
    <location>
        <begin position="393"/>
        <end position="412"/>
    </location>
</feature>
<feature type="transmembrane region" description="Helical" evidence="1">
    <location>
        <begin position="191"/>
        <end position="210"/>
    </location>
</feature>
<sequence>MMKGQPEDGVADAIKGGAGEPEVDIEAKAVVQMDVETDVKNDQTVTVQTRAQAGAFEWESVVSVIVNVLIVGALLCLGLFFLYISHELATSDSPGNDDIIGERIATGLGTLGVFLFGVGLIMGAGVAPVLVAVVLLCTCAFGTWEDVEKVWQRMVELDGDAPVPFILAAPFVIAALLCMILSVLMHPVTAICLLIYYTGSGICFATGYFAKEALGKGGEHVKGMYAVYALLSLGSVLGELLLVCTVVGLAFAMASGYDCEAPSRGDLPDTIGKKVAYKLLNVLCVRLLCSTAMVFLVAGVVWAGTGICVAIGYFAAHAQGRGEGSFTGVYSLLTIGAVLGGLLYAWVVAGLMVAGLSQCIYGDGRTRSEQPDSAANKAVDRDAVKSFFLRVRALLFFATAGAFLAAGVGWVGTEIYLLCSALVQ</sequence>
<feature type="transmembrane region" description="Helical" evidence="1">
    <location>
        <begin position="113"/>
        <end position="143"/>
    </location>
</feature>
<feature type="transmembrane region" description="Helical" evidence="1">
    <location>
        <begin position="163"/>
        <end position="184"/>
    </location>
</feature>
<feature type="transmembrane region" description="Helical" evidence="1">
    <location>
        <begin position="328"/>
        <end position="357"/>
    </location>
</feature>
<keyword evidence="1" id="KW-0812">Transmembrane</keyword>
<keyword evidence="1" id="KW-0472">Membrane</keyword>
<feature type="transmembrane region" description="Helical" evidence="1">
    <location>
        <begin position="283"/>
        <end position="316"/>
    </location>
</feature>